<dbReference type="InterPro" id="IPR001279">
    <property type="entry name" value="Metallo-B-lactamas"/>
</dbReference>
<dbReference type="Proteomes" id="UP000183417">
    <property type="component" value="Unassembled WGS sequence"/>
</dbReference>
<dbReference type="PANTHER" id="PTHR23131">
    <property type="entry name" value="ENDORIBONUCLEASE LACTB2"/>
    <property type="match status" value="1"/>
</dbReference>
<dbReference type="PANTHER" id="PTHR23131:SF0">
    <property type="entry name" value="ENDORIBONUCLEASE LACTB2"/>
    <property type="match status" value="1"/>
</dbReference>
<dbReference type="AlphaFoldDB" id="A0A1H3Q8J5"/>
<gene>
    <name evidence="3" type="ORF">SAMN05421547_11219</name>
</gene>
<organism evidence="3 4">
    <name type="scientific">Delftia lacustris</name>
    <dbReference type="NCBI Taxonomy" id="558537"/>
    <lineage>
        <taxon>Bacteria</taxon>
        <taxon>Pseudomonadati</taxon>
        <taxon>Pseudomonadota</taxon>
        <taxon>Betaproteobacteria</taxon>
        <taxon>Burkholderiales</taxon>
        <taxon>Comamonadaceae</taxon>
        <taxon>Delftia</taxon>
    </lineage>
</organism>
<dbReference type="InterPro" id="IPR015797">
    <property type="entry name" value="NUDIX_hydrolase-like_dom_sf"/>
</dbReference>
<dbReference type="SUPFAM" id="SSF55811">
    <property type="entry name" value="Nudix"/>
    <property type="match status" value="1"/>
</dbReference>
<dbReference type="GO" id="GO:0003824">
    <property type="term" value="F:catalytic activity"/>
    <property type="evidence" value="ECO:0007669"/>
    <property type="project" value="UniProtKB-ARBA"/>
</dbReference>
<evidence type="ECO:0000313" key="4">
    <source>
        <dbReference type="Proteomes" id="UP000183417"/>
    </source>
</evidence>
<dbReference type="EMBL" id="FNPE01000012">
    <property type="protein sequence ID" value="SDZ09707.1"/>
    <property type="molecule type" value="Genomic_DNA"/>
</dbReference>
<evidence type="ECO:0000313" key="3">
    <source>
        <dbReference type="EMBL" id="SDZ09707.1"/>
    </source>
</evidence>
<feature type="region of interest" description="Disordered" evidence="1">
    <location>
        <begin position="1"/>
        <end position="23"/>
    </location>
</feature>
<dbReference type="Pfam" id="PF17778">
    <property type="entry name" value="WHD_BLACT"/>
    <property type="match status" value="1"/>
</dbReference>
<dbReference type="PROSITE" id="PS51462">
    <property type="entry name" value="NUDIX"/>
    <property type="match status" value="1"/>
</dbReference>
<name>A0A1H3Q8J5_9BURK</name>
<dbReference type="InterPro" id="IPR036388">
    <property type="entry name" value="WH-like_DNA-bd_sf"/>
</dbReference>
<protein>
    <submittedName>
        <fullName evidence="3">Glyoxylase, beta-lactamase superfamily II</fullName>
    </submittedName>
</protein>
<evidence type="ECO:0000259" key="2">
    <source>
        <dbReference type="PROSITE" id="PS51462"/>
    </source>
</evidence>
<dbReference type="Gene3D" id="3.60.15.10">
    <property type="entry name" value="Ribonuclease Z/Hydroxyacylglutathione hydrolase-like"/>
    <property type="match status" value="1"/>
</dbReference>
<proteinExistence type="predicted"/>
<feature type="domain" description="Nudix hydrolase" evidence="2">
    <location>
        <begin position="26"/>
        <end position="218"/>
    </location>
</feature>
<dbReference type="Pfam" id="PF00753">
    <property type="entry name" value="Lactamase_B"/>
    <property type="match status" value="1"/>
</dbReference>
<dbReference type="SMART" id="SM00849">
    <property type="entry name" value="Lactamase_B"/>
    <property type="match status" value="1"/>
</dbReference>
<dbReference type="InterPro" id="IPR000086">
    <property type="entry name" value="NUDIX_hydrolase_dom"/>
</dbReference>
<dbReference type="CDD" id="cd16278">
    <property type="entry name" value="metallo-hydrolase-like_MBL-fold"/>
    <property type="match status" value="1"/>
</dbReference>
<dbReference type="SUPFAM" id="SSF56281">
    <property type="entry name" value="Metallo-hydrolase/oxidoreductase"/>
    <property type="match status" value="1"/>
</dbReference>
<dbReference type="InterPro" id="IPR041516">
    <property type="entry name" value="LACTB2_WH"/>
</dbReference>
<dbReference type="InterPro" id="IPR050662">
    <property type="entry name" value="Sec-metab_biosynth-thioest"/>
</dbReference>
<dbReference type="Gene3D" id="3.90.79.10">
    <property type="entry name" value="Nucleoside Triphosphate Pyrophosphohydrolase"/>
    <property type="match status" value="1"/>
</dbReference>
<accession>A0A1H3Q8J5</accession>
<reference evidence="3 4" key="1">
    <citation type="submission" date="2016-10" db="EMBL/GenBank/DDBJ databases">
        <authorList>
            <person name="de Groot N.N."/>
        </authorList>
    </citation>
    <scope>NUCLEOTIDE SEQUENCE [LARGE SCALE GENOMIC DNA]</scope>
    <source>
        <strain evidence="3 4">LMG 24775</strain>
    </source>
</reference>
<sequence length="565" mass="61382">MQVHPHNAPMTRPSQLLHPQRQPVDTLKASTVLLMRDRADGSGLEVLMTRRSPKASFVPSAYVFPGGGIEAQDAADAAHACASTRPAQAGHGLRVTQAIAGLRETFEELGILLAHDAQGRPVSAAELATLDRNAPLVPQCEARGLRLAVDALWYLAHWTADRDLPRRFDVPFFVARMPEGQEPDADGSEQFEPIWVSPQQALERHRAGSFPMIFPTIRTLDRLSRFAGTDAVFAALQGERPLWQCCPRTGFLDGKEARHMEDEAPFGELEMVCPDGQILHTLDWQSERAVPLRKNLLRLTAPNPGVMTGPGTNSYLVGDAATGYICIDPGPADAAHVQRLFEAAGGDIRHILCTHSHADHSPGAALLQALAVQAGKPRPAIGGLPSAPTARPASRFTPDHVLADGQRIAVQDAQGTVTHTLQAVFTPGHAANHVCFLLEEDALLFSGDHILNGSTTIIDPPDGNMREYIDSLDRLDALCAAHDARFILPAHGYVLGFARQAIAKLKAHRLAREAKVLAAMQRQPDGSVQDWVRLAYDDAPPQLWPIAERSLLAHVERIRALCGRQ</sequence>
<dbReference type="InterPro" id="IPR036866">
    <property type="entry name" value="RibonucZ/Hydroxyglut_hydro"/>
</dbReference>
<dbReference type="Gene3D" id="1.10.10.10">
    <property type="entry name" value="Winged helix-like DNA-binding domain superfamily/Winged helix DNA-binding domain"/>
    <property type="match status" value="1"/>
</dbReference>
<evidence type="ECO:0000256" key="1">
    <source>
        <dbReference type="SAM" id="MobiDB-lite"/>
    </source>
</evidence>
<dbReference type="CDD" id="cd18870">
    <property type="entry name" value="NUDIX_AcylCoAdiphos_Nudt19"/>
    <property type="match status" value="1"/>
</dbReference>